<keyword evidence="4" id="KW-1185">Reference proteome</keyword>
<dbReference type="PIRSF" id="PIRSF017082">
    <property type="entry name" value="YflP"/>
    <property type="match status" value="1"/>
</dbReference>
<gene>
    <name evidence="3" type="ORF">Afil01_47020</name>
</gene>
<dbReference type="Gene3D" id="3.40.190.10">
    <property type="entry name" value="Periplasmic binding protein-like II"/>
    <property type="match status" value="1"/>
</dbReference>
<evidence type="ECO:0000256" key="2">
    <source>
        <dbReference type="SAM" id="SignalP"/>
    </source>
</evidence>
<protein>
    <submittedName>
        <fullName evidence="3">C4-dicarboxylate ABC transporter substrate-binding protein</fullName>
    </submittedName>
</protein>
<feature type="chain" id="PRO_5040954291" evidence="2">
    <location>
        <begin position="23"/>
        <end position="319"/>
    </location>
</feature>
<dbReference type="InterPro" id="IPR005064">
    <property type="entry name" value="BUG"/>
</dbReference>
<feature type="signal peptide" evidence="2">
    <location>
        <begin position="1"/>
        <end position="22"/>
    </location>
</feature>
<comment type="caution">
    <text evidence="3">The sequence shown here is derived from an EMBL/GenBank/DDBJ whole genome shotgun (WGS) entry which is preliminary data.</text>
</comment>
<dbReference type="AlphaFoldDB" id="A0A9W6WCL0"/>
<dbReference type="SUPFAM" id="SSF53850">
    <property type="entry name" value="Periplasmic binding protein-like II"/>
    <property type="match status" value="1"/>
</dbReference>
<comment type="similarity">
    <text evidence="1">Belongs to the UPF0065 (bug) family.</text>
</comment>
<dbReference type="Gene3D" id="3.40.190.150">
    <property type="entry name" value="Bordetella uptake gene, domain 1"/>
    <property type="match status" value="1"/>
</dbReference>
<keyword evidence="2" id="KW-0732">Signal</keyword>
<proteinExistence type="inferred from homology"/>
<dbReference type="PANTHER" id="PTHR42928:SF3">
    <property type="entry name" value="UPF0065 PROTEIN YFLP"/>
    <property type="match status" value="1"/>
</dbReference>
<dbReference type="EMBL" id="BSTX01000003">
    <property type="protein sequence ID" value="GLZ79895.1"/>
    <property type="molecule type" value="Genomic_DNA"/>
</dbReference>
<sequence length="319" mass="33195">MVMALRRILLAALLLLAGCAAPDPVDLPGLRVMVPNPPGSGYDFTARAMARALGDSGVLPDVEVFNLPGGSGTTGLHRLVYESGNGTLMMLMGLGLVGAEYTSGSALGLSRTTPIARLVSEPGIIVVRGDSAYADMGDLVDAWRRDPATVPVGGGSSPGGPDHLAPMLVAEKIGIAPGDVQYHRYDGGGDLLAAILSGEVAFGVSGVGEYADQIRSGQLRILASTGEKTSAGAPTLRECGIDVVFENWRGIVAPPGLAPEQTALLTETVRRLHESPQWAAALERYGWRDAYLEGPAFGEYIAAESARMADTLGRMGLGR</sequence>
<name>A0A9W6WCL0_9ACTN</name>
<dbReference type="Proteomes" id="UP001165079">
    <property type="component" value="Unassembled WGS sequence"/>
</dbReference>
<reference evidence="3" key="1">
    <citation type="submission" date="2023-03" db="EMBL/GenBank/DDBJ databases">
        <title>Actinorhabdospora filicis NBRC 111898.</title>
        <authorList>
            <person name="Ichikawa N."/>
            <person name="Sato H."/>
            <person name="Tonouchi N."/>
        </authorList>
    </citation>
    <scope>NUCLEOTIDE SEQUENCE</scope>
    <source>
        <strain evidence="3">NBRC 111898</strain>
    </source>
</reference>
<dbReference type="CDD" id="cd07012">
    <property type="entry name" value="PBP2_Bug_TTT"/>
    <property type="match status" value="1"/>
</dbReference>
<evidence type="ECO:0000313" key="4">
    <source>
        <dbReference type="Proteomes" id="UP001165079"/>
    </source>
</evidence>
<evidence type="ECO:0000256" key="1">
    <source>
        <dbReference type="ARBA" id="ARBA00006987"/>
    </source>
</evidence>
<dbReference type="InterPro" id="IPR042100">
    <property type="entry name" value="Bug_dom1"/>
</dbReference>
<accession>A0A9W6WCL0</accession>
<dbReference type="PROSITE" id="PS51257">
    <property type="entry name" value="PROKAR_LIPOPROTEIN"/>
    <property type="match status" value="1"/>
</dbReference>
<evidence type="ECO:0000313" key="3">
    <source>
        <dbReference type="EMBL" id="GLZ79895.1"/>
    </source>
</evidence>
<dbReference type="PANTHER" id="PTHR42928">
    <property type="entry name" value="TRICARBOXYLATE-BINDING PROTEIN"/>
    <property type="match status" value="1"/>
</dbReference>
<dbReference type="Pfam" id="PF03401">
    <property type="entry name" value="TctC"/>
    <property type="match status" value="1"/>
</dbReference>
<organism evidence="3 4">
    <name type="scientific">Actinorhabdospora filicis</name>
    <dbReference type="NCBI Taxonomy" id="1785913"/>
    <lineage>
        <taxon>Bacteria</taxon>
        <taxon>Bacillati</taxon>
        <taxon>Actinomycetota</taxon>
        <taxon>Actinomycetes</taxon>
        <taxon>Micromonosporales</taxon>
        <taxon>Micromonosporaceae</taxon>
        <taxon>Actinorhabdospora</taxon>
    </lineage>
</organism>